<feature type="region of interest" description="Disordered" evidence="1">
    <location>
        <begin position="225"/>
        <end position="298"/>
    </location>
</feature>
<dbReference type="Pfam" id="PF21039">
    <property type="entry name" value="CEP104_ZnF"/>
    <property type="match status" value="1"/>
</dbReference>
<evidence type="ECO:0000313" key="4">
    <source>
        <dbReference type="Proteomes" id="UP000218231"/>
    </source>
</evidence>
<keyword evidence="4" id="KW-1185">Reference proteome</keyword>
<dbReference type="OrthoDB" id="66599at2759"/>
<dbReference type="InterPro" id="IPR052607">
    <property type="entry name" value="CEP104-like"/>
</dbReference>
<dbReference type="PANTHER" id="PTHR13371">
    <property type="entry name" value="GLYCINE-, GLUTAMATE-, THIENYLCYCLOHEXYLPIPERIDINE-BINDING PROTEIN"/>
    <property type="match status" value="1"/>
</dbReference>
<gene>
    <name evidence="3" type="ORF">WR25_27224</name>
</gene>
<comment type="caution">
    <text evidence="3">The sequence shown here is derived from an EMBL/GenBank/DDBJ whole genome shotgun (WGS) entry which is preliminary data.</text>
</comment>
<feature type="region of interest" description="Disordered" evidence="1">
    <location>
        <begin position="1"/>
        <end position="74"/>
    </location>
</feature>
<dbReference type="Proteomes" id="UP000218231">
    <property type="component" value="Unassembled WGS sequence"/>
</dbReference>
<protein>
    <recommendedName>
        <fullName evidence="2">Centrosomal protein CEP104 Zn finger domain-containing protein</fullName>
    </recommendedName>
</protein>
<sequence>MPGYIDPDPPKEEKLPSRSATKNGQDDEAKRREQLRKEREARTYTNDTDVKKNARLSSVLAGGSTSGPRADGMDDPFAAPTHVGTCPHCGITQNGLGRNGQMDKHYARECKMMNTCKNCLKVVLVPQLTDHYISRCEFVQGRMTHCNDCGLAIDKQDQARGSSHPLCRGRPPPSGAVWCPLCSIAVEDNPESWQKHCVSDCLGNPRQDGPQMDYQQYQDQARAYDDPPRAMTAAAAAPRAMSSGRARTPSRSGSRKGSRPPSNGRPATNGKGSGNRPPSNSGTPNDGPRGVVESQEPVYVGRMIDADKLVAALSEIQEKKKKAKRQALKDAL</sequence>
<feature type="compositionally biased region" description="Low complexity" evidence="1">
    <location>
        <begin position="229"/>
        <end position="252"/>
    </location>
</feature>
<proteinExistence type="predicted"/>
<evidence type="ECO:0000256" key="1">
    <source>
        <dbReference type="SAM" id="MobiDB-lite"/>
    </source>
</evidence>
<evidence type="ECO:0000313" key="3">
    <source>
        <dbReference type="EMBL" id="PAV64505.1"/>
    </source>
</evidence>
<organism evidence="3 4">
    <name type="scientific">Diploscapter pachys</name>
    <dbReference type="NCBI Taxonomy" id="2018661"/>
    <lineage>
        <taxon>Eukaryota</taxon>
        <taxon>Metazoa</taxon>
        <taxon>Ecdysozoa</taxon>
        <taxon>Nematoda</taxon>
        <taxon>Chromadorea</taxon>
        <taxon>Rhabditida</taxon>
        <taxon>Rhabditina</taxon>
        <taxon>Rhabditomorpha</taxon>
        <taxon>Rhabditoidea</taxon>
        <taxon>Rhabditidae</taxon>
        <taxon>Diploscapter</taxon>
    </lineage>
</organism>
<dbReference type="PANTHER" id="PTHR13371:SF0">
    <property type="entry name" value="CENTROSOMAL PROTEIN OF 104 KDA"/>
    <property type="match status" value="1"/>
</dbReference>
<accession>A0A2A2JS62</accession>
<dbReference type="InterPro" id="IPR048738">
    <property type="entry name" value="CEP104_Znf"/>
</dbReference>
<reference evidence="3 4" key="1">
    <citation type="journal article" date="2017" name="Curr. Biol.">
        <title>Genome architecture and evolution of a unichromosomal asexual nematode.</title>
        <authorList>
            <person name="Fradin H."/>
            <person name="Zegar C."/>
            <person name="Gutwein M."/>
            <person name="Lucas J."/>
            <person name="Kovtun M."/>
            <person name="Corcoran D."/>
            <person name="Baugh L.R."/>
            <person name="Kiontke K."/>
            <person name="Gunsalus K."/>
            <person name="Fitch D.H."/>
            <person name="Piano F."/>
        </authorList>
    </citation>
    <scope>NUCLEOTIDE SEQUENCE [LARGE SCALE GENOMIC DNA]</scope>
    <source>
        <strain evidence="3">PF1309</strain>
    </source>
</reference>
<feature type="domain" description="Centrosomal protein CEP104 Zn finger" evidence="2">
    <location>
        <begin position="85"/>
        <end position="197"/>
    </location>
</feature>
<evidence type="ECO:0000259" key="2">
    <source>
        <dbReference type="Pfam" id="PF21039"/>
    </source>
</evidence>
<name>A0A2A2JS62_9BILA</name>
<feature type="compositionally biased region" description="Basic and acidic residues" evidence="1">
    <location>
        <begin position="24"/>
        <end position="52"/>
    </location>
</feature>
<dbReference type="EMBL" id="LIAE01010254">
    <property type="protein sequence ID" value="PAV64505.1"/>
    <property type="molecule type" value="Genomic_DNA"/>
</dbReference>
<dbReference type="AlphaFoldDB" id="A0A2A2JS62"/>
<dbReference type="GO" id="GO:0005929">
    <property type="term" value="C:cilium"/>
    <property type="evidence" value="ECO:0007669"/>
    <property type="project" value="TreeGrafter"/>
</dbReference>